<evidence type="ECO:0000313" key="3">
    <source>
        <dbReference type="Proteomes" id="UP001176941"/>
    </source>
</evidence>
<evidence type="ECO:0000256" key="1">
    <source>
        <dbReference type="SAM" id="MobiDB-lite"/>
    </source>
</evidence>
<feature type="region of interest" description="Disordered" evidence="1">
    <location>
        <begin position="83"/>
        <end position="107"/>
    </location>
</feature>
<feature type="compositionally biased region" description="Pro residues" evidence="1">
    <location>
        <begin position="83"/>
        <end position="95"/>
    </location>
</feature>
<dbReference type="EMBL" id="OX459937">
    <property type="protein sequence ID" value="CAI9152032.1"/>
    <property type="molecule type" value="Genomic_DNA"/>
</dbReference>
<reference evidence="2" key="1">
    <citation type="submission" date="2023-04" db="EMBL/GenBank/DDBJ databases">
        <authorList>
            <consortium name="ELIXIR-Norway"/>
        </authorList>
    </citation>
    <scope>NUCLEOTIDE SEQUENCE [LARGE SCALE GENOMIC DNA]</scope>
</reference>
<protein>
    <submittedName>
        <fullName evidence="2">Uncharacterized protein</fullName>
    </submittedName>
</protein>
<gene>
    <name evidence="2" type="ORF">MRATA1EN1_LOCUS994</name>
</gene>
<dbReference type="Proteomes" id="UP001176941">
    <property type="component" value="Chromosome 1"/>
</dbReference>
<evidence type="ECO:0000313" key="2">
    <source>
        <dbReference type="EMBL" id="CAI9152032.1"/>
    </source>
</evidence>
<sequence>MCMAGGKRLLLRVTSGSTDNFRFYLSVYHAGEKNAVNKMTVLPSPRAGLLRKRPLGNAREPGGRRPPLRSALLRLLLLPRLQPPPPIALPPPSPRLLPHSPARSTPR</sequence>
<feature type="compositionally biased region" description="Low complexity" evidence="1">
    <location>
        <begin position="96"/>
        <end position="107"/>
    </location>
</feature>
<proteinExistence type="predicted"/>
<name>A0ABN8XRK9_RANTA</name>
<accession>A0ABN8XRK9</accession>
<organism evidence="2 3">
    <name type="scientific">Rangifer tarandus platyrhynchus</name>
    <name type="common">Svalbard reindeer</name>
    <dbReference type="NCBI Taxonomy" id="3082113"/>
    <lineage>
        <taxon>Eukaryota</taxon>
        <taxon>Metazoa</taxon>
        <taxon>Chordata</taxon>
        <taxon>Craniata</taxon>
        <taxon>Vertebrata</taxon>
        <taxon>Euteleostomi</taxon>
        <taxon>Mammalia</taxon>
        <taxon>Eutheria</taxon>
        <taxon>Laurasiatheria</taxon>
        <taxon>Artiodactyla</taxon>
        <taxon>Ruminantia</taxon>
        <taxon>Pecora</taxon>
        <taxon>Cervidae</taxon>
        <taxon>Odocoileinae</taxon>
        <taxon>Rangifer</taxon>
    </lineage>
</organism>
<keyword evidence="3" id="KW-1185">Reference proteome</keyword>